<dbReference type="RefSeq" id="WP_090971355.1">
    <property type="nucleotide sequence ID" value="NZ_FOLL01000002.1"/>
</dbReference>
<keyword evidence="2" id="KW-0808">Transferase</keyword>
<dbReference type="STRING" id="623281.SAMN05421747_102181"/>
<evidence type="ECO:0000259" key="1">
    <source>
        <dbReference type="PROSITE" id="PS51186"/>
    </source>
</evidence>
<dbReference type="Pfam" id="PF13302">
    <property type="entry name" value="Acetyltransf_3"/>
    <property type="match status" value="1"/>
</dbReference>
<sequence>MLFVIDRLLYAHKSSATEGYEEKPDLTNNRIVLRVLSQPDTTPFFDIHTRLVAWNDAKTTPIPADTPSSFAQRIVSVFEMIWTIRSASDPGRIIGECALHRWNKETREMEFNAALLPEYRRRGFMTPVFSLIIPFVKKNYGVTALKCTTPAANVKAIRLTEKMGFKVAGKTNSSMIWIKPL</sequence>
<dbReference type="Proteomes" id="UP000199577">
    <property type="component" value="Unassembled WGS sequence"/>
</dbReference>
<evidence type="ECO:0000313" key="2">
    <source>
        <dbReference type="EMBL" id="SFB93156.1"/>
    </source>
</evidence>
<dbReference type="PROSITE" id="PS51186">
    <property type="entry name" value="GNAT"/>
    <property type="match status" value="1"/>
</dbReference>
<dbReference type="Gene3D" id="3.40.630.30">
    <property type="match status" value="1"/>
</dbReference>
<gene>
    <name evidence="2" type="ORF">SAMN05421747_102181</name>
</gene>
<dbReference type="EMBL" id="FOLL01000002">
    <property type="protein sequence ID" value="SFB93156.1"/>
    <property type="molecule type" value="Genomic_DNA"/>
</dbReference>
<dbReference type="OrthoDB" id="9811523at2"/>
<reference evidence="2 3" key="1">
    <citation type="submission" date="2016-10" db="EMBL/GenBank/DDBJ databases">
        <authorList>
            <person name="de Groot N.N."/>
        </authorList>
    </citation>
    <scope>NUCLEOTIDE SEQUENCE [LARGE SCALE GENOMIC DNA]</scope>
    <source>
        <strain evidence="2 3">DSM 22900</strain>
    </source>
</reference>
<feature type="domain" description="N-acetyltransferase" evidence="1">
    <location>
        <begin position="31"/>
        <end position="181"/>
    </location>
</feature>
<dbReference type="SUPFAM" id="SSF55729">
    <property type="entry name" value="Acyl-CoA N-acyltransferases (Nat)"/>
    <property type="match status" value="1"/>
</dbReference>
<protein>
    <submittedName>
        <fullName evidence="2">Ribosomal-protein-alanine N-acetyltransferase</fullName>
    </submittedName>
</protein>
<dbReference type="GO" id="GO:0016747">
    <property type="term" value="F:acyltransferase activity, transferring groups other than amino-acyl groups"/>
    <property type="evidence" value="ECO:0007669"/>
    <property type="project" value="InterPro"/>
</dbReference>
<dbReference type="InterPro" id="IPR016181">
    <property type="entry name" value="Acyl_CoA_acyltransferase"/>
</dbReference>
<dbReference type="PANTHER" id="PTHR43792">
    <property type="entry name" value="GNAT FAMILY, PUTATIVE (AFU_ORTHOLOGUE AFUA_3G00765)-RELATED-RELATED"/>
    <property type="match status" value="1"/>
</dbReference>
<dbReference type="AlphaFoldDB" id="A0A1I1F2H3"/>
<proteinExistence type="predicted"/>
<name>A0A1I1F2H3_9SPHI</name>
<evidence type="ECO:0000313" key="3">
    <source>
        <dbReference type="Proteomes" id="UP000199577"/>
    </source>
</evidence>
<organism evidence="2 3">
    <name type="scientific">Parapedobacter composti</name>
    <dbReference type="NCBI Taxonomy" id="623281"/>
    <lineage>
        <taxon>Bacteria</taxon>
        <taxon>Pseudomonadati</taxon>
        <taxon>Bacteroidota</taxon>
        <taxon>Sphingobacteriia</taxon>
        <taxon>Sphingobacteriales</taxon>
        <taxon>Sphingobacteriaceae</taxon>
        <taxon>Parapedobacter</taxon>
    </lineage>
</organism>
<dbReference type="InterPro" id="IPR000182">
    <property type="entry name" value="GNAT_dom"/>
</dbReference>
<keyword evidence="3" id="KW-1185">Reference proteome</keyword>
<accession>A0A1I1F2H3</accession>
<dbReference type="InterPro" id="IPR051531">
    <property type="entry name" value="N-acetyltransferase"/>
</dbReference>